<comment type="caution">
    <text evidence="2">The sequence shown here is derived from an EMBL/GenBank/DDBJ whole genome shotgun (WGS) entry which is preliminary data.</text>
</comment>
<keyword evidence="1" id="KW-0472">Membrane</keyword>
<feature type="non-terminal residue" evidence="2">
    <location>
        <position position="155"/>
    </location>
</feature>
<sequence>MIMKPGKIRFSINYLSVTYFAYVVIVIINIISLIYTNSPSNKSQLLTKKVNHSNPAILGQTSFSQLGILLPLYIYPAGNPNPDWQKIADTQKIQNIPVVAIVNPHSGPGVCSTSNPDSNYKNNMQVLRNAGVTMVGYVATGYGSKLSNNVKNEID</sequence>
<accession>A0A2H0NKJ5</accession>
<dbReference type="EMBL" id="PCWS01000027">
    <property type="protein sequence ID" value="PIR08756.1"/>
    <property type="molecule type" value="Genomic_DNA"/>
</dbReference>
<evidence type="ECO:0000313" key="2">
    <source>
        <dbReference type="EMBL" id="PIR08756.1"/>
    </source>
</evidence>
<dbReference type="Pfam" id="PF12138">
    <property type="entry name" value="Spherulin4"/>
    <property type="match status" value="1"/>
</dbReference>
<keyword evidence="1" id="KW-0812">Transmembrane</keyword>
<evidence type="ECO:0000313" key="3">
    <source>
        <dbReference type="Proteomes" id="UP000230707"/>
    </source>
</evidence>
<dbReference type="AlphaFoldDB" id="A0A2H0NKJ5"/>
<name>A0A2H0NKJ5_9BACT</name>
<dbReference type="PANTHER" id="PTHR35040:SF9">
    <property type="entry name" value="4-LIKE CELL SURFACE PROTEIN, PUTATIVE (AFU_ORTHOLOGUE AFUA_4G14080)-RELATED"/>
    <property type="match status" value="1"/>
</dbReference>
<dbReference type="PANTHER" id="PTHR35040">
    <property type="match status" value="1"/>
</dbReference>
<evidence type="ECO:0000256" key="1">
    <source>
        <dbReference type="SAM" id="Phobius"/>
    </source>
</evidence>
<gene>
    <name evidence="2" type="ORF">COV53_01345</name>
</gene>
<proteinExistence type="predicted"/>
<dbReference type="Proteomes" id="UP000230707">
    <property type="component" value="Unassembled WGS sequence"/>
</dbReference>
<organism evidence="2 3">
    <name type="scientific">Candidatus Gottesmanbacteria bacterium CG11_big_fil_rev_8_21_14_0_20_37_11</name>
    <dbReference type="NCBI Taxonomy" id="1974575"/>
    <lineage>
        <taxon>Bacteria</taxon>
        <taxon>Candidatus Gottesmaniibacteriota</taxon>
    </lineage>
</organism>
<dbReference type="InterPro" id="IPR021986">
    <property type="entry name" value="Spherulin4"/>
</dbReference>
<protein>
    <submittedName>
        <fullName evidence="2">Uncharacterized protein</fullName>
    </submittedName>
</protein>
<reference evidence="2 3" key="1">
    <citation type="submission" date="2017-09" db="EMBL/GenBank/DDBJ databases">
        <title>Depth-based differentiation of microbial function through sediment-hosted aquifers and enrichment of novel symbionts in the deep terrestrial subsurface.</title>
        <authorList>
            <person name="Probst A.J."/>
            <person name="Ladd B."/>
            <person name="Jarett J.K."/>
            <person name="Geller-Mcgrath D.E."/>
            <person name="Sieber C.M."/>
            <person name="Emerson J.B."/>
            <person name="Anantharaman K."/>
            <person name="Thomas B.C."/>
            <person name="Malmstrom R."/>
            <person name="Stieglmeier M."/>
            <person name="Klingl A."/>
            <person name="Woyke T."/>
            <person name="Ryan C.M."/>
            <person name="Banfield J.F."/>
        </authorList>
    </citation>
    <scope>NUCLEOTIDE SEQUENCE [LARGE SCALE GENOMIC DNA]</scope>
    <source>
        <strain evidence="2">CG11_big_fil_rev_8_21_14_0_20_37_11</strain>
    </source>
</reference>
<keyword evidence="1" id="KW-1133">Transmembrane helix</keyword>
<feature type="transmembrane region" description="Helical" evidence="1">
    <location>
        <begin position="12"/>
        <end position="35"/>
    </location>
</feature>